<sequence>MGAGHAHSLHHAGDSVVHRLPAHVKIVTAFVMVIAVVATPREAFWVFGVHLALLVAIWVVARLPVAAIAARSLIEAPFVVLAVLLPFLATGPRTEFLGLSLSVDGLLAGWNILVKGTLGVLISVTLGMTTPVRDLLAGLSRLRVPALVTTIATLMVRYLEVIAAEARRMRLARVARGHDPRFLWQIGPTIRGVGTLFLRSYERGERVHLAMLARGYTGSMPLLGEVVTSTRTWAVALVPAAAAVVVAGAGYL</sequence>
<reference evidence="7 8" key="1">
    <citation type="submission" date="2024-03" db="EMBL/GenBank/DDBJ databases">
        <title>Actinomycetospora sp. OC33-EN08, a novel actinomycete isolated from wild orchid (Aerides multiflora).</title>
        <authorList>
            <person name="Suriyachadkun C."/>
        </authorList>
    </citation>
    <scope>NUCLEOTIDE SEQUENCE [LARGE SCALE GENOMIC DNA]</scope>
    <source>
        <strain evidence="7 8">OC33-EN08</strain>
    </source>
</reference>
<keyword evidence="8" id="KW-1185">Reference proteome</keyword>
<keyword evidence="3 6" id="KW-0812">Transmembrane</keyword>
<dbReference type="CDD" id="cd16914">
    <property type="entry name" value="EcfT"/>
    <property type="match status" value="1"/>
</dbReference>
<feature type="transmembrane region" description="Helical" evidence="6">
    <location>
        <begin position="44"/>
        <end position="61"/>
    </location>
</feature>
<dbReference type="PANTHER" id="PTHR34857:SF2">
    <property type="entry name" value="SLL0384 PROTEIN"/>
    <property type="match status" value="1"/>
</dbReference>
<feature type="transmembrane region" description="Helical" evidence="6">
    <location>
        <begin position="142"/>
        <end position="159"/>
    </location>
</feature>
<evidence type="ECO:0000256" key="1">
    <source>
        <dbReference type="ARBA" id="ARBA00004651"/>
    </source>
</evidence>
<organism evidence="7 8">
    <name type="scientific">Actinomycetospora aurantiaca</name>
    <dbReference type="NCBI Taxonomy" id="3129233"/>
    <lineage>
        <taxon>Bacteria</taxon>
        <taxon>Bacillati</taxon>
        <taxon>Actinomycetota</taxon>
        <taxon>Actinomycetes</taxon>
        <taxon>Pseudonocardiales</taxon>
        <taxon>Pseudonocardiaceae</taxon>
        <taxon>Actinomycetospora</taxon>
    </lineage>
</organism>
<accession>A0ABU8MIG0</accession>
<dbReference type="InterPro" id="IPR012809">
    <property type="entry name" value="ECF_CbiQ"/>
</dbReference>
<name>A0ABU8MIG0_9PSEU</name>
<dbReference type="EMBL" id="JBBEGN010000002">
    <property type="protein sequence ID" value="MEJ2867095.1"/>
    <property type="molecule type" value="Genomic_DNA"/>
</dbReference>
<keyword evidence="2" id="KW-1003">Cell membrane</keyword>
<dbReference type="InterPro" id="IPR003339">
    <property type="entry name" value="ABC/ECF_trnsptr_transmembrane"/>
</dbReference>
<evidence type="ECO:0000313" key="8">
    <source>
        <dbReference type="Proteomes" id="UP001385809"/>
    </source>
</evidence>
<feature type="transmembrane region" description="Helical" evidence="6">
    <location>
        <begin position="20"/>
        <end position="38"/>
    </location>
</feature>
<protein>
    <submittedName>
        <fullName evidence="7">Cobalt ECF transporter T component CbiQ</fullName>
    </submittedName>
</protein>
<feature type="transmembrane region" description="Helical" evidence="6">
    <location>
        <begin position="108"/>
        <end position="130"/>
    </location>
</feature>
<evidence type="ECO:0000256" key="4">
    <source>
        <dbReference type="ARBA" id="ARBA00022989"/>
    </source>
</evidence>
<comment type="caution">
    <text evidence="7">The sequence shown here is derived from an EMBL/GenBank/DDBJ whole genome shotgun (WGS) entry which is preliminary data.</text>
</comment>
<proteinExistence type="predicted"/>
<keyword evidence="4 6" id="KW-1133">Transmembrane helix</keyword>
<evidence type="ECO:0000313" key="7">
    <source>
        <dbReference type="EMBL" id="MEJ2867095.1"/>
    </source>
</evidence>
<dbReference type="Proteomes" id="UP001385809">
    <property type="component" value="Unassembled WGS sequence"/>
</dbReference>
<comment type="subcellular location">
    <subcellularLocation>
        <location evidence="1">Cell membrane</location>
        <topology evidence="1">Multi-pass membrane protein</topology>
    </subcellularLocation>
</comment>
<evidence type="ECO:0000256" key="6">
    <source>
        <dbReference type="SAM" id="Phobius"/>
    </source>
</evidence>
<gene>
    <name evidence="7" type="primary">cbiQ</name>
    <name evidence="7" type="ORF">WCD74_04920</name>
</gene>
<evidence type="ECO:0000256" key="5">
    <source>
        <dbReference type="ARBA" id="ARBA00023136"/>
    </source>
</evidence>
<keyword evidence="5 6" id="KW-0472">Membrane</keyword>
<dbReference type="PANTHER" id="PTHR34857">
    <property type="entry name" value="SLL0384 PROTEIN"/>
    <property type="match status" value="1"/>
</dbReference>
<dbReference type="RefSeq" id="WP_337693720.1">
    <property type="nucleotide sequence ID" value="NZ_JBBEGN010000002.1"/>
</dbReference>
<evidence type="ECO:0000256" key="2">
    <source>
        <dbReference type="ARBA" id="ARBA00022475"/>
    </source>
</evidence>
<evidence type="ECO:0000256" key="3">
    <source>
        <dbReference type="ARBA" id="ARBA00022692"/>
    </source>
</evidence>
<feature type="transmembrane region" description="Helical" evidence="6">
    <location>
        <begin position="68"/>
        <end position="88"/>
    </location>
</feature>
<dbReference type="InterPro" id="IPR051611">
    <property type="entry name" value="ECF_transporter_component"/>
</dbReference>
<dbReference type="Pfam" id="PF02361">
    <property type="entry name" value="CbiQ"/>
    <property type="match status" value="1"/>
</dbReference>
<feature type="transmembrane region" description="Helical" evidence="6">
    <location>
        <begin position="232"/>
        <end position="251"/>
    </location>
</feature>
<dbReference type="NCBIfam" id="TIGR02454">
    <property type="entry name" value="ECF_T_CbiQ"/>
    <property type="match status" value="1"/>
</dbReference>